<sequence length="147" mass="16023">MEQFQTLTDMQLFNADEEPMGSVAEVILPEPVYKLVPSDDPAVADEVTLASLGSLAFTADEALVEAVRQKGFTKIFLRSADNAIDLTGRGVLKAVDGRGVLKLSYYKEIRDKKLVTELDPFHMVEVVNGLDLGARARDALGLSPEDL</sequence>
<organism evidence="1 2">
    <name type="scientific">Zymomonas mobilis</name>
    <dbReference type="NCBI Taxonomy" id="542"/>
    <lineage>
        <taxon>Bacteria</taxon>
        <taxon>Pseudomonadati</taxon>
        <taxon>Pseudomonadota</taxon>
        <taxon>Alphaproteobacteria</taxon>
        <taxon>Sphingomonadales</taxon>
        <taxon>Zymomonadaceae</taxon>
        <taxon>Zymomonas</taxon>
    </lineage>
</organism>
<dbReference type="InterPro" id="IPR006498">
    <property type="entry name" value="Tail_tube"/>
</dbReference>
<dbReference type="Pfam" id="PF04985">
    <property type="entry name" value="Phage_tube"/>
    <property type="match status" value="1"/>
</dbReference>
<dbReference type="AlphaFoldDB" id="A0A542VZ66"/>
<dbReference type="EMBL" id="VFOF01000001">
    <property type="protein sequence ID" value="TQL16616.1"/>
    <property type="molecule type" value="Genomic_DNA"/>
</dbReference>
<protein>
    <recommendedName>
        <fullName evidence="3">Major tail tube protein</fullName>
    </recommendedName>
</protein>
<reference evidence="1 2" key="1">
    <citation type="submission" date="2019-06" db="EMBL/GenBank/DDBJ databases">
        <title>Genome sequencing of Zymomonas mobilis strains for genetic engineering and biofuel applications.</title>
        <authorList>
            <person name="Teravest M."/>
        </authorList>
    </citation>
    <scope>NUCLEOTIDE SEQUENCE [LARGE SCALE GENOMIC DNA]</scope>
    <source>
        <strain evidence="1 2">AN0101</strain>
    </source>
</reference>
<accession>A0A542VZ66</accession>
<evidence type="ECO:0000313" key="2">
    <source>
        <dbReference type="Proteomes" id="UP000316887"/>
    </source>
</evidence>
<dbReference type="RefSeq" id="WP_141918991.1">
    <property type="nucleotide sequence ID" value="NZ_VFOF01000001.1"/>
</dbReference>
<evidence type="ECO:0000313" key="1">
    <source>
        <dbReference type="EMBL" id="TQL16616.1"/>
    </source>
</evidence>
<proteinExistence type="predicted"/>
<name>A0A542VZ66_ZYMMB</name>
<gene>
    <name evidence="1" type="ORF">FBY58_0152</name>
</gene>
<evidence type="ECO:0008006" key="3">
    <source>
        <dbReference type="Google" id="ProtNLM"/>
    </source>
</evidence>
<comment type="caution">
    <text evidence="1">The sequence shown here is derived from an EMBL/GenBank/DDBJ whole genome shotgun (WGS) entry which is preliminary data.</text>
</comment>
<dbReference type="Proteomes" id="UP000316887">
    <property type="component" value="Unassembled WGS sequence"/>
</dbReference>
<dbReference type="OrthoDB" id="3078668at2"/>